<dbReference type="GO" id="GO:0046872">
    <property type="term" value="F:metal ion binding"/>
    <property type="evidence" value="ECO:0007669"/>
    <property type="project" value="UniProtKB-KW"/>
</dbReference>
<evidence type="ECO:0000256" key="3">
    <source>
        <dbReference type="ARBA" id="ARBA00023004"/>
    </source>
</evidence>
<dbReference type="InterPro" id="IPR052950">
    <property type="entry name" value="CISD"/>
</dbReference>
<evidence type="ECO:0000313" key="7">
    <source>
        <dbReference type="EMBL" id="STX63459.1"/>
    </source>
</evidence>
<dbReference type="PANTHER" id="PTHR46491">
    <property type="entry name" value="CDGSH IRON SULFUR DOMAIN PROTEIN HOMOLOG"/>
    <property type="match status" value="1"/>
</dbReference>
<dbReference type="RefSeq" id="WP_028385051.1">
    <property type="nucleotide sequence ID" value="NZ_CAAAJG010000008.1"/>
</dbReference>
<dbReference type="GO" id="GO:0005737">
    <property type="term" value="C:cytoplasm"/>
    <property type="evidence" value="ECO:0007669"/>
    <property type="project" value="UniProtKB-ARBA"/>
</dbReference>
<evidence type="ECO:0000259" key="5">
    <source>
        <dbReference type="SMART" id="SM00704"/>
    </source>
</evidence>
<feature type="domain" description="Iron-binding zinc finger CDGSH type" evidence="5">
    <location>
        <begin position="44"/>
        <end position="80"/>
    </location>
</feature>
<dbReference type="InterPro" id="IPR018967">
    <property type="entry name" value="FeS-contain_CDGSH-typ"/>
</dbReference>
<evidence type="ECO:0000313" key="9">
    <source>
        <dbReference type="Proteomes" id="UP000254040"/>
    </source>
</evidence>
<evidence type="ECO:0000256" key="2">
    <source>
        <dbReference type="ARBA" id="ARBA00022723"/>
    </source>
</evidence>
<dbReference type="OrthoDB" id="9795032at2"/>
<organism evidence="7 9">
    <name type="scientific">Legionella moravica</name>
    <dbReference type="NCBI Taxonomy" id="39962"/>
    <lineage>
        <taxon>Bacteria</taxon>
        <taxon>Pseudomonadati</taxon>
        <taxon>Pseudomonadota</taxon>
        <taxon>Gammaproteobacteria</taxon>
        <taxon>Legionellales</taxon>
        <taxon>Legionellaceae</taxon>
        <taxon>Legionella</taxon>
    </lineage>
</organism>
<dbReference type="Proteomes" id="UP000254040">
    <property type="component" value="Unassembled WGS sequence"/>
</dbReference>
<reference evidence="6 8" key="1">
    <citation type="submission" date="2015-11" db="EMBL/GenBank/DDBJ databases">
        <title>Genomic analysis of 38 Legionella species identifies large and diverse effector repertoires.</title>
        <authorList>
            <person name="Burstein D."/>
            <person name="Amaro F."/>
            <person name="Zusman T."/>
            <person name="Lifshitz Z."/>
            <person name="Cohen O."/>
            <person name="Gilbert J.A."/>
            <person name="Pupko T."/>
            <person name="Shuman H.A."/>
            <person name="Segal G."/>
        </authorList>
    </citation>
    <scope>NUCLEOTIDE SEQUENCE [LARGE SCALE GENOMIC DNA]</scope>
    <source>
        <strain evidence="6 8">ATCC 43877</strain>
    </source>
</reference>
<name>A0A378K2H7_9GAMM</name>
<evidence type="ECO:0000313" key="8">
    <source>
        <dbReference type="Proteomes" id="UP000054985"/>
    </source>
</evidence>
<dbReference type="GO" id="GO:0051537">
    <property type="term" value="F:2 iron, 2 sulfur cluster binding"/>
    <property type="evidence" value="ECO:0007669"/>
    <property type="project" value="UniProtKB-KW"/>
</dbReference>
<dbReference type="Proteomes" id="UP000054985">
    <property type="component" value="Unassembled WGS sequence"/>
</dbReference>
<dbReference type="InterPro" id="IPR042216">
    <property type="entry name" value="MitoNEET_CISD"/>
</dbReference>
<dbReference type="AlphaFoldDB" id="A0A378K2H7"/>
<dbReference type="SMART" id="SM00704">
    <property type="entry name" value="ZnF_CDGSH"/>
    <property type="match status" value="2"/>
</dbReference>
<evidence type="ECO:0000313" key="6">
    <source>
        <dbReference type="EMBL" id="KTD30717.1"/>
    </source>
</evidence>
<keyword evidence="8" id="KW-1185">Reference proteome</keyword>
<dbReference type="STRING" id="39962.Lmor_2824"/>
<dbReference type="EMBL" id="UGOG01000001">
    <property type="protein sequence ID" value="STX63459.1"/>
    <property type="molecule type" value="Genomic_DNA"/>
</dbReference>
<evidence type="ECO:0000256" key="4">
    <source>
        <dbReference type="ARBA" id="ARBA00023014"/>
    </source>
</evidence>
<keyword evidence="2" id="KW-0479">Metal-binding</keyword>
<dbReference type="EMBL" id="LNYN01000042">
    <property type="protein sequence ID" value="KTD30717.1"/>
    <property type="molecule type" value="Genomic_DNA"/>
</dbReference>
<sequence length="88" mass="10206">MDDSKYTHLFPIAIEVQQGEQYYWCSCGRSNNQPFCDKQDCGTQSVYYLADLSEEVYFCNCKQTKNPPLCDGSHAKLLLEIVKKRQNK</sequence>
<evidence type="ECO:0000256" key="1">
    <source>
        <dbReference type="ARBA" id="ARBA00022714"/>
    </source>
</evidence>
<dbReference type="Pfam" id="PF09360">
    <property type="entry name" value="zf-CDGSH"/>
    <property type="match status" value="2"/>
</dbReference>
<keyword evidence="3" id="KW-0408">Iron</keyword>
<reference evidence="7 9" key="2">
    <citation type="submission" date="2018-06" db="EMBL/GenBank/DDBJ databases">
        <authorList>
            <consortium name="Pathogen Informatics"/>
            <person name="Doyle S."/>
        </authorList>
    </citation>
    <scope>NUCLEOTIDE SEQUENCE [LARGE SCALE GENOMIC DNA]</scope>
    <source>
        <strain evidence="7 9">NCTC12239</strain>
    </source>
</reference>
<dbReference type="PANTHER" id="PTHR46491:SF3">
    <property type="entry name" value="CDGSH IRON-SULFUR DOMAIN-CONTAINING PROTEIN 3, MITOCHONDRIAL"/>
    <property type="match status" value="1"/>
</dbReference>
<keyword evidence="4" id="KW-0411">Iron-sulfur</keyword>
<dbReference type="Gene3D" id="3.40.5.90">
    <property type="entry name" value="CDGSH iron-sulfur domain, mitoNEET-type"/>
    <property type="match status" value="2"/>
</dbReference>
<gene>
    <name evidence="6" type="ORF">Lmor_2824</name>
    <name evidence="7" type="ORF">NCTC12239_02404</name>
</gene>
<feature type="domain" description="Iron-binding zinc finger CDGSH type" evidence="5">
    <location>
        <begin position="9"/>
        <end position="39"/>
    </location>
</feature>
<proteinExistence type="predicted"/>
<keyword evidence="1" id="KW-0001">2Fe-2S</keyword>
<protein>
    <submittedName>
        <fullName evidence="7">Glutamate synthetase</fullName>
    </submittedName>
</protein>
<accession>A0A378K2H7</accession>